<organism evidence="2 3">
    <name type="scientific">Zopfia rhizophila CBS 207.26</name>
    <dbReference type="NCBI Taxonomy" id="1314779"/>
    <lineage>
        <taxon>Eukaryota</taxon>
        <taxon>Fungi</taxon>
        <taxon>Dikarya</taxon>
        <taxon>Ascomycota</taxon>
        <taxon>Pezizomycotina</taxon>
        <taxon>Dothideomycetes</taxon>
        <taxon>Dothideomycetes incertae sedis</taxon>
        <taxon>Zopfiaceae</taxon>
        <taxon>Zopfia</taxon>
    </lineage>
</organism>
<sequence length="770" mass="85710">MSDSTPYPQELTELERRRPSASHKTSNASSDVLSSGGSLSQVDAPTPWPVLPRHWHSLQDHADTISEAELTPNPENRREGFTWETAIESDISDDQTLRETSTSGPSGIGYDQREEDAALRRASKSSTDTVRHDPAAKRVSIRSSFSDSISRWNTSRSSINSIARGFTRGMPNLRMFGTDEKKNDKGEDAGSSTTHDAGLRKLSQSMTSKLVPALKMGASDDKGPKRVQLLDKPVPGPTYSVSPKGELKDRRNLNDAHAMKLTLPLGLPDLPPRQRNPISPISHPKAISSPRPRSPETPFLADHPVHWHSLVEVSQPPTILETPGMMPSQEGNKHGHGLLPGSDTIHSSESKPRDRTHQPRAVNGRPRFYRRRSHKSDGSPRTPDRKTPDEHPARISEDLKQMGKRSRRWLRSGRYSSNDLDSPDSPPPQLASQYSTRKPSLPTRFLNPLKWKSQTPRAASPATSASPPTNNPTSWLRKFSFSSTTSDPARMQNRPLRSRFSINGPSYLTQSPRPHTDPLFPPATPPFQPSGVQRVNTPPPFNQESDVRRKLANFFFDYQYTGAKRSKRSPATTGGIWDSDALLMSQETSITPRSSPGDESPQSHEKDPLSPPTPLPQSQRVPFFGSDVNAPPLPTAESRDWFRVRVKEDEIMPGSEVDEQQRQRFEWLVPEHLPGSPLCPLSDKYRGKEKEFCVFHGRKKDSVVEGAARIKQPGVVKAAVGGRKVNGVDGVREGKGNRVRVHKNWEDRGSGAFAGWSFGWCDWSPPRKKR</sequence>
<feature type="region of interest" description="Disordered" evidence="1">
    <location>
        <begin position="171"/>
        <end position="202"/>
    </location>
</feature>
<feature type="region of interest" description="Disordered" evidence="1">
    <location>
        <begin position="318"/>
        <end position="518"/>
    </location>
</feature>
<evidence type="ECO:0000313" key="3">
    <source>
        <dbReference type="Proteomes" id="UP000800200"/>
    </source>
</evidence>
<feature type="compositionally biased region" description="Basic and acidic residues" evidence="1">
    <location>
        <begin position="346"/>
        <end position="357"/>
    </location>
</feature>
<feature type="compositionally biased region" description="Low complexity" evidence="1">
    <location>
        <begin position="29"/>
        <end position="43"/>
    </location>
</feature>
<dbReference type="Proteomes" id="UP000800200">
    <property type="component" value="Unassembled WGS sequence"/>
</dbReference>
<evidence type="ECO:0000256" key="1">
    <source>
        <dbReference type="SAM" id="MobiDB-lite"/>
    </source>
</evidence>
<keyword evidence="3" id="KW-1185">Reference proteome</keyword>
<name>A0A6A6ECT5_9PEZI</name>
<reference evidence="2" key="1">
    <citation type="journal article" date="2020" name="Stud. Mycol.">
        <title>101 Dothideomycetes genomes: a test case for predicting lifestyles and emergence of pathogens.</title>
        <authorList>
            <person name="Haridas S."/>
            <person name="Albert R."/>
            <person name="Binder M."/>
            <person name="Bloem J."/>
            <person name="Labutti K."/>
            <person name="Salamov A."/>
            <person name="Andreopoulos B."/>
            <person name="Baker S."/>
            <person name="Barry K."/>
            <person name="Bills G."/>
            <person name="Bluhm B."/>
            <person name="Cannon C."/>
            <person name="Castanera R."/>
            <person name="Culley D."/>
            <person name="Daum C."/>
            <person name="Ezra D."/>
            <person name="Gonzalez J."/>
            <person name="Henrissat B."/>
            <person name="Kuo A."/>
            <person name="Liang C."/>
            <person name="Lipzen A."/>
            <person name="Lutzoni F."/>
            <person name="Magnuson J."/>
            <person name="Mondo S."/>
            <person name="Nolan M."/>
            <person name="Ohm R."/>
            <person name="Pangilinan J."/>
            <person name="Park H.-J."/>
            <person name="Ramirez L."/>
            <person name="Alfaro M."/>
            <person name="Sun H."/>
            <person name="Tritt A."/>
            <person name="Yoshinaga Y."/>
            <person name="Zwiers L.-H."/>
            <person name="Turgeon B."/>
            <person name="Goodwin S."/>
            <person name="Spatafora J."/>
            <person name="Crous P."/>
            <person name="Grigoriev I."/>
        </authorList>
    </citation>
    <scope>NUCLEOTIDE SEQUENCE</scope>
    <source>
        <strain evidence="2">CBS 207.26</strain>
    </source>
</reference>
<feature type="compositionally biased region" description="Polar residues" evidence="1">
    <location>
        <begin position="500"/>
        <end position="513"/>
    </location>
</feature>
<feature type="compositionally biased region" description="Basic and acidic residues" evidence="1">
    <location>
        <begin position="177"/>
        <end position="188"/>
    </location>
</feature>
<feature type="region of interest" description="Disordered" evidence="1">
    <location>
        <begin position="588"/>
        <end position="632"/>
    </location>
</feature>
<feature type="region of interest" description="Disordered" evidence="1">
    <location>
        <begin position="264"/>
        <end position="301"/>
    </location>
</feature>
<dbReference type="EMBL" id="ML994623">
    <property type="protein sequence ID" value="KAF2188612.1"/>
    <property type="molecule type" value="Genomic_DNA"/>
</dbReference>
<accession>A0A6A6ECT5</accession>
<feature type="region of interest" description="Disordered" evidence="1">
    <location>
        <begin position="1"/>
        <end position="144"/>
    </location>
</feature>
<protein>
    <submittedName>
        <fullName evidence="2">Uncharacterized protein</fullName>
    </submittedName>
</protein>
<evidence type="ECO:0000313" key="2">
    <source>
        <dbReference type="EMBL" id="KAF2188612.1"/>
    </source>
</evidence>
<dbReference type="OrthoDB" id="3648773at2759"/>
<dbReference type="AlphaFoldDB" id="A0A6A6ECT5"/>
<feature type="compositionally biased region" description="Basic residues" evidence="1">
    <location>
        <begin position="402"/>
        <end position="411"/>
    </location>
</feature>
<feature type="compositionally biased region" description="Basic and acidic residues" evidence="1">
    <location>
        <begin position="375"/>
        <end position="401"/>
    </location>
</feature>
<feature type="region of interest" description="Disordered" evidence="1">
    <location>
        <begin position="216"/>
        <end position="248"/>
    </location>
</feature>
<proteinExistence type="predicted"/>
<gene>
    <name evidence="2" type="ORF">K469DRAFT_684629</name>
</gene>
<feature type="compositionally biased region" description="Low complexity" evidence="1">
    <location>
        <begin position="455"/>
        <end position="474"/>
    </location>
</feature>